<feature type="compositionally biased region" description="Low complexity" evidence="1">
    <location>
        <begin position="24"/>
        <end position="36"/>
    </location>
</feature>
<feature type="non-terminal residue" evidence="2">
    <location>
        <position position="1"/>
    </location>
</feature>
<gene>
    <name evidence="2" type="ORF">PCOR1329_LOCUS16678</name>
</gene>
<feature type="region of interest" description="Disordered" evidence="1">
    <location>
        <begin position="1"/>
        <end position="56"/>
    </location>
</feature>
<feature type="compositionally biased region" description="Basic residues" evidence="1">
    <location>
        <begin position="37"/>
        <end position="56"/>
    </location>
</feature>
<evidence type="ECO:0000313" key="2">
    <source>
        <dbReference type="EMBL" id="CAK0812377.1"/>
    </source>
</evidence>
<name>A0ABN9R240_9DINO</name>
<protein>
    <submittedName>
        <fullName evidence="2">Uncharacterized protein</fullName>
    </submittedName>
</protein>
<accession>A0ABN9R240</accession>
<sequence length="56" mass="6459">RPTPSSPRGAALARLRSGPSCSSAPRAARARWPPRAAARRRRRRPRRPRRPRRRPQ</sequence>
<evidence type="ECO:0000256" key="1">
    <source>
        <dbReference type="SAM" id="MobiDB-lite"/>
    </source>
</evidence>
<comment type="caution">
    <text evidence="2">The sequence shown here is derived from an EMBL/GenBank/DDBJ whole genome shotgun (WGS) entry which is preliminary data.</text>
</comment>
<dbReference type="EMBL" id="CAUYUJ010005121">
    <property type="protein sequence ID" value="CAK0812377.1"/>
    <property type="molecule type" value="Genomic_DNA"/>
</dbReference>
<reference evidence="2" key="1">
    <citation type="submission" date="2023-10" db="EMBL/GenBank/DDBJ databases">
        <authorList>
            <person name="Chen Y."/>
            <person name="Shah S."/>
            <person name="Dougan E. K."/>
            <person name="Thang M."/>
            <person name="Chan C."/>
        </authorList>
    </citation>
    <scope>NUCLEOTIDE SEQUENCE [LARGE SCALE GENOMIC DNA]</scope>
</reference>
<keyword evidence="3" id="KW-1185">Reference proteome</keyword>
<feature type="non-terminal residue" evidence="2">
    <location>
        <position position="56"/>
    </location>
</feature>
<evidence type="ECO:0000313" key="3">
    <source>
        <dbReference type="Proteomes" id="UP001189429"/>
    </source>
</evidence>
<organism evidence="2 3">
    <name type="scientific">Prorocentrum cordatum</name>
    <dbReference type="NCBI Taxonomy" id="2364126"/>
    <lineage>
        <taxon>Eukaryota</taxon>
        <taxon>Sar</taxon>
        <taxon>Alveolata</taxon>
        <taxon>Dinophyceae</taxon>
        <taxon>Prorocentrales</taxon>
        <taxon>Prorocentraceae</taxon>
        <taxon>Prorocentrum</taxon>
    </lineage>
</organism>
<dbReference type="Proteomes" id="UP001189429">
    <property type="component" value="Unassembled WGS sequence"/>
</dbReference>
<proteinExistence type="predicted"/>